<gene>
    <name evidence="6" type="ORF">SEVIR_9G169000v2</name>
</gene>
<evidence type="ECO:0000256" key="5">
    <source>
        <dbReference type="SAM" id="MobiDB-lite"/>
    </source>
</evidence>
<organism evidence="6 7">
    <name type="scientific">Setaria viridis</name>
    <name type="common">Green bristlegrass</name>
    <name type="synonym">Setaria italica subsp. viridis</name>
    <dbReference type="NCBI Taxonomy" id="4556"/>
    <lineage>
        <taxon>Eukaryota</taxon>
        <taxon>Viridiplantae</taxon>
        <taxon>Streptophyta</taxon>
        <taxon>Embryophyta</taxon>
        <taxon>Tracheophyta</taxon>
        <taxon>Spermatophyta</taxon>
        <taxon>Magnoliopsida</taxon>
        <taxon>Liliopsida</taxon>
        <taxon>Poales</taxon>
        <taxon>Poaceae</taxon>
        <taxon>PACMAD clade</taxon>
        <taxon>Panicoideae</taxon>
        <taxon>Panicodae</taxon>
        <taxon>Paniceae</taxon>
        <taxon>Cenchrinae</taxon>
        <taxon>Setaria</taxon>
    </lineage>
</organism>
<dbReference type="Gramene" id="TKV92553">
    <property type="protein sequence ID" value="TKV92553"/>
    <property type="gene ID" value="SEVIR_9G169000v2"/>
</dbReference>
<feature type="compositionally biased region" description="Polar residues" evidence="5">
    <location>
        <begin position="358"/>
        <end position="369"/>
    </location>
</feature>
<evidence type="ECO:0000313" key="6">
    <source>
        <dbReference type="EMBL" id="TKV92553.1"/>
    </source>
</evidence>
<proteinExistence type="predicted"/>
<dbReference type="PANTHER" id="PTHR22846:SF55">
    <property type="entry name" value="LISH DOMAIN-CONTAINING PROTEIN"/>
    <property type="match status" value="1"/>
</dbReference>
<reference evidence="6" key="1">
    <citation type="submission" date="2019-03" db="EMBL/GenBank/DDBJ databases">
        <title>WGS assembly of Setaria viridis.</title>
        <authorList>
            <person name="Huang P."/>
            <person name="Jenkins J."/>
            <person name="Grimwood J."/>
            <person name="Barry K."/>
            <person name="Healey A."/>
            <person name="Mamidi S."/>
            <person name="Sreedasyam A."/>
            <person name="Shu S."/>
            <person name="Feldman M."/>
            <person name="Wu J."/>
            <person name="Yu Y."/>
            <person name="Chen C."/>
            <person name="Johnson J."/>
            <person name="Rokhsar D."/>
            <person name="Baxter I."/>
            <person name="Schmutz J."/>
            <person name="Brutnell T."/>
            <person name="Kellogg E."/>
        </authorList>
    </citation>
    <scope>NUCLEOTIDE SEQUENCE [LARGE SCALE GENOMIC DNA]</scope>
</reference>
<dbReference type="PROSITE" id="PS50896">
    <property type="entry name" value="LISH"/>
    <property type="match status" value="1"/>
</dbReference>
<keyword evidence="4" id="KW-0539">Nucleus</keyword>
<feature type="compositionally biased region" description="Polar residues" evidence="5">
    <location>
        <begin position="387"/>
        <end position="408"/>
    </location>
</feature>
<dbReference type="InterPro" id="IPR006594">
    <property type="entry name" value="LisH"/>
</dbReference>
<dbReference type="GO" id="GO:0000118">
    <property type="term" value="C:histone deacetylase complex"/>
    <property type="evidence" value="ECO:0007669"/>
    <property type="project" value="TreeGrafter"/>
</dbReference>
<sequence length="420" mass="46729">MARESRKETVPCIPWPTTNLCGPLPSAYKILLRSRLVSESSFQDPSPVSRPRIPTDKPPAPPRRRQDKNGRTQAPTPLPIQEKGRLRAPAAPPGPHEVAHALGRSPHRRPEQRRALACVAPNDLRRRAPPTSRAYFSDFKKGLVPSVSSSMQRKGSEALTGTELNAAVYRYLQDSGFVHTAFNFFYEADIERGNIQGMIPQGTLIRIVHKGLEYIELEANSEIGSDDEHHFFDTLDLMTNDLDELRKKVTSSSQWNSVKNDKEQKINSGETDKAQCSAETTTMYRKKPTRKTEAVQNTNPDETAAIGGTQPMKHLKAQGKDSTEQNISSAEIGQKTGSAEASAMYRRKPTRKTKAEQNRNPGETATIRRTQTKHAKAQGTDSKERNISSAETAQKTGSAETTTGQPWQISWIGKKPRLRK</sequence>
<dbReference type="Pfam" id="PF08513">
    <property type="entry name" value="LisH"/>
    <property type="match status" value="1"/>
</dbReference>
<dbReference type="GO" id="GO:0006357">
    <property type="term" value="P:regulation of transcription by RNA polymerase II"/>
    <property type="evidence" value="ECO:0007669"/>
    <property type="project" value="TreeGrafter"/>
</dbReference>
<dbReference type="GO" id="GO:0003714">
    <property type="term" value="F:transcription corepressor activity"/>
    <property type="evidence" value="ECO:0007669"/>
    <property type="project" value="InterPro"/>
</dbReference>
<dbReference type="InterPro" id="IPR045183">
    <property type="entry name" value="Ebi-like"/>
</dbReference>
<evidence type="ECO:0000256" key="3">
    <source>
        <dbReference type="ARBA" id="ARBA00022737"/>
    </source>
</evidence>
<name>A0A4U6SWR5_SETVI</name>
<feature type="region of interest" description="Disordered" evidence="5">
    <location>
        <begin position="38"/>
        <end position="113"/>
    </location>
</feature>
<protein>
    <submittedName>
        <fullName evidence="6">Uncharacterized protein</fullName>
    </submittedName>
</protein>
<evidence type="ECO:0000256" key="1">
    <source>
        <dbReference type="ARBA" id="ARBA00004123"/>
    </source>
</evidence>
<evidence type="ECO:0000256" key="2">
    <source>
        <dbReference type="ARBA" id="ARBA00022574"/>
    </source>
</evidence>
<keyword evidence="7" id="KW-1185">Reference proteome</keyword>
<feature type="region of interest" description="Disordered" evidence="5">
    <location>
        <begin position="256"/>
        <end position="420"/>
    </location>
</feature>
<dbReference type="Proteomes" id="UP000298652">
    <property type="component" value="Chromosome 9"/>
</dbReference>
<keyword evidence="3" id="KW-0677">Repeat</keyword>
<comment type="subcellular location">
    <subcellularLocation>
        <location evidence="1">Nucleus</location>
    </subcellularLocation>
</comment>
<feature type="compositionally biased region" description="Basic and acidic residues" evidence="5">
    <location>
        <begin position="259"/>
        <end position="273"/>
    </location>
</feature>
<dbReference type="AlphaFoldDB" id="A0A4U6SWR5"/>
<evidence type="ECO:0000313" key="7">
    <source>
        <dbReference type="Proteomes" id="UP000298652"/>
    </source>
</evidence>
<dbReference type="PANTHER" id="PTHR22846">
    <property type="entry name" value="WD40 REPEAT PROTEIN"/>
    <property type="match status" value="1"/>
</dbReference>
<dbReference type="Gene3D" id="1.20.960.30">
    <property type="match status" value="1"/>
</dbReference>
<keyword evidence="2" id="KW-0853">WD repeat</keyword>
<accession>A0A4U6SWR5</accession>
<evidence type="ECO:0000256" key="4">
    <source>
        <dbReference type="ARBA" id="ARBA00023242"/>
    </source>
</evidence>
<dbReference type="EMBL" id="CM016560">
    <property type="protein sequence ID" value="TKV92553.1"/>
    <property type="molecule type" value="Genomic_DNA"/>
</dbReference>
<feature type="compositionally biased region" description="Polar residues" evidence="5">
    <location>
        <begin position="324"/>
        <end position="339"/>
    </location>
</feature>